<dbReference type="GO" id="GO:0016746">
    <property type="term" value="F:acyltransferase activity"/>
    <property type="evidence" value="ECO:0007669"/>
    <property type="project" value="UniProtKB-KW"/>
</dbReference>
<dbReference type="SUPFAM" id="SSF55729">
    <property type="entry name" value="Acyl-CoA N-acyltransferases (Nat)"/>
    <property type="match status" value="1"/>
</dbReference>
<protein>
    <submittedName>
        <fullName evidence="2">GNAT family N-acetyltransferase</fullName>
        <ecNumber evidence="2">2.3.-.-</ecNumber>
    </submittedName>
</protein>
<name>A0ABW5GUV8_9PSEU</name>
<accession>A0ABW5GUV8</accession>
<dbReference type="Proteomes" id="UP001597419">
    <property type="component" value="Unassembled WGS sequence"/>
</dbReference>
<dbReference type="InterPro" id="IPR016181">
    <property type="entry name" value="Acyl_CoA_acyltransferase"/>
</dbReference>
<keyword evidence="2" id="KW-0012">Acyltransferase</keyword>
<keyword evidence="3" id="KW-1185">Reference proteome</keyword>
<organism evidence="2 3">
    <name type="scientific">Amycolatopsis samaneae</name>
    <dbReference type="NCBI Taxonomy" id="664691"/>
    <lineage>
        <taxon>Bacteria</taxon>
        <taxon>Bacillati</taxon>
        <taxon>Actinomycetota</taxon>
        <taxon>Actinomycetes</taxon>
        <taxon>Pseudonocardiales</taxon>
        <taxon>Pseudonocardiaceae</taxon>
        <taxon>Amycolatopsis</taxon>
    </lineage>
</organism>
<dbReference type="EC" id="2.3.-.-" evidence="2"/>
<feature type="domain" description="N-acetyltransferase" evidence="1">
    <location>
        <begin position="11"/>
        <end position="183"/>
    </location>
</feature>
<proteinExistence type="predicted"/>
<dbReference type="PANTHER" id="PTHR43792:SF16">
    <property type="entry name" value="N-ACETYLTRANSFERASE DOMAIN-CONTAINING PROTEIN"/>
    <property type="match status" value="1"/>
</dbReference>
<evidence type="ECO:0000259" key="1">
    <source>
        <dbReference type="PROSITE" id="PS51186"/>
    </source>
</evidence>
<dbReference type="PROSITE" id="PS51186">
    <property type="entry name" value="GNAT"/>
    <property type="match status" value="1"/>
</dbReference>
<dbReference type="Gene3D" id="3.40.630.30">
    <property type="match status" value="1"/>
</dbReference>
<evidence type="ECO:0000313" key="3">
    <source>
        <dbReference type="Proteomes" id="UP001597419"/>
    </source>
</evidence>
<dbReference type="InterPro" id="IPR000182">
    <property type="entry name" value="GNAT_dom"/>
</dbReference>
<keyword evidence="2" id="KW-0808">Transferase</keyword>
<gene>
    <name evidence="2" type="ORF">ACFSYJ_38470</name>
</gene>
<reference evidence="3" key="1">
    <citation type="journal article" date="2019" name="Int. J. Syst. Evol. Microbiol.">
        <title>The Global Catalogue of Microorganisms (GCM) 10K type strain sequencing project: providing services to taxonomists for standard genome sequencing and annotation.</title>
        <authorList>
            <consortium name="The Broad Institute Genomics Platform"/>
            <consortium name="The Broad Institute Genome Sequencing Center for Infectious Disease"/>
            <person name="Wu L."/>
            <person name="Ma J."/>
        </authorList>
    </citation>
    <scope>NUCLEOTIDE SEQUENCE [LARGE SCALE GENOMIC DNA]</scope>
    <source>
        <strain evidence="3">CGMCC 4.7643</strain>
    </source>
</reference>
<dbReference type="RefSeq" id="WP_345385709.1">
    <property type="nucleotide sequence ID" value="NZ_BAABHG010000001.1"/>
</dbReference>
<dbReference type="EMBL" id="JBHUKU010000026">
    <property type="protein sequence ID" value="MFD2464554.1"/>
    <property type="molecule type" value="Genomic_DNA"/>
</dbReference>
<sequence>MTQPVLHTPRLTLVPLADEHLDLEVELDSDPEVMRYLGGRAATRAEVETAHRRRIAAALEVPGLGLWAGFAEDGFVGWWLLRPPHGPDQPKVDGEADLGFRLLRRRWRRGYATEGARELLRYGFADLGLDRVFAQTLAVNTASRATMSAAGLTYVRAFPCSGGDEDAVPGVTQGEVEYEITRATWQKTAPDSVRHDRTSRT</sequence>
<dbReference type="PANTHER" id="PTHR43792">
    <property type="entry name" value="GNAT FAMILY, PUTATIVE (AFU_ORTHOLOGUE AFUA_3G00765)-RELATED-RELATED"/>
    <property type="match status" value="1"/>
</dbReference>
<dbReference type="Pfam" id="PF13302">
    <property type="entry name" value="Acetyltransf_3"/>
    <property type="match status" value="1"/>
</dbReference>
<dbReference type="InterPro" id="IPR051531">
    <property type="entry name" value="N-acetyltransferase"/>
</dbReference>
<evidence type="ECO:0000313" key="2">
    <source>
        <dbReference type="EMBL" id="MFD2464554.1"/>
    </source>
</evidence>
<comment type="caution">
    <text evidence="2">The sequence shown here is derived from an EMBL/GenBank/DDBJ whole genome shotgun (WGS) entry which is preliminary data.</text>
</comment>